<proteinExistence type="predicted"/>
<keyword evidence="2" id="KW-1185">Reference proteome</keyword>
<organism evidence="1 2">
    <name type="scientific">Entomophthora muscae</name>
    <dbReference type="NCBI Taxonomy" id="34485"/>
    <lineage>
        <taxon>Eukaryota</taxon>
        <taxon>Fungi</taxon>
        <taxon>Fungi incertae sedis</taxon>
        <taxon>Zoopagomycota</taxon>
        <taxon>Entomophthoromycotina</taxon>
        <taxon>Entomophthoromycetes</taxon>
        <taxon>Entomophthorales</taxon>
        <taxon>Entomophthoraceae</taxon>
        <taxon>Entomophthora</taxon>
    </lineage>
</organism>
<evidence type="ECO:0000313" key="2">
    <source>
        <dbReference type="Proteomes" id="UP001165960"/>
    </source>
</evidence>
<dbReference type="EMBL" id="QTSX02001443">
    <property type="protein sequence ID" value="KAJ9082094.1"/>
    <property type="molecule type" value="Genomic_DNA"/>
</dbReference>
<protein>
    <submittedName>
        <fullName evidence="1">Uncharacterized protein</fullName>
    </submittedName>
</protein>
<sequence length="313" mass="34188">MEVEFGETSSSNLSQAVPIVIESSAVEPEVEPAVDAESEAVQNSEQQGDILPQEVQAPEDVGFDRPHTPKSSSPSALEAFCSCNSTVIIDSPKWPEITESPAHLPKIPTYLMPTKSQQAKRRSGRINESLIKQPPKAIPESTNKGTPFSLATTMRAQKNDVPSRFLTKPIPVKHSGIKRQTQPRSPALATKYRKRRAPPTEDEPTQFKALPLNKKILQPHTCQGVPRVKIQPTTVAVSPKFSRVTRSKPGVKQDTAQTDGTRPSTSLSTARQSRAAHVRSTKPTTVPKSPNFQTNARLGRPATRLSKRSGLSE</sequence>
<dbReference type="Proteomes" id="UP001165960">
    <property type="component" value="Unassembled WGS sequence"/>
</dbReference>
<name>A0ACC2U5M2_9FUNG</name>
<evidence type="ECO:0000313" key="1">
    <source>
        <dbReference type="EMBL" id="KAJ9082094.1"/>
    </source>
</evidence>
<gene>
    <name evidence="1" type="ORF">DSO57_1007689</name>
</gene>
<accession>A0ACC2U5M2</accession>
<comment type="caution">
    <text evidence="1">The sequence shown here is derived from an EMBL/GenBank/DDBJ whole genome shotgun (WGS) entry which is preliminary data.</text>
</comment>
<reference evidence="1" key="1">
    <citation type="submission" date="2022-04" db="EMBL/GenBank/DDBJ databases">
        <title>Genome of the entomopathogenic fungus Entomophthora muscae.</title>
        <authorList>
            <person name="Elya C."/>
            <person name="Lovett B.R."/>
            <person name="Lee E."/>
            <person name="Macias A.M."/>
            <person name="Hajek A.E."/>
            <person name="De Bivort B.L."/>
            <person name="Kasson M.T."/>
            <person name="De Fine Licht H.H."/>
            <person name="Stajich J.E."/>
        </authorList>
    </citation>
    <scope>NUCLEOTIDE SEQUENCE</scope>
    <source>
        <strain evidence="1">Berkeley</strain>
    </source>
</reference>